<dbReference type="STRING" id="1118060.GCA_000311845_00223"/>
<organism evidence="8 9">
    <name type="scientific">Enorma massiliensis</name>
    <dbReference type="NCBI Taxonomy" id="1472761"/>
    <lineage>
        <taxon>Bacteria</taxon>
        <taxon>Bacillati</taxon>
        <taxon>Actinomycetota</taxon>
        <taxon>Coriobacteriia</taxon>
        <taxon>Coriobacteriales</taxon>
        <taxon>Coriobacteriaceae</taxon>
        <taxon>Enorma</taxon>
    </lineage>
</organism>
<keyword evidence="4 6" id="KW-1133">Transmembrane helix</keyword>
<feature type="domain" description="EamA" evidence="7">
    <location>
        <begin position="44"/>
        <end position="185"/>
    </location>
</feature>
<dbReference type="PANTHER" id="PTHR32322:SF2">
    <property type="entry name" value="EAMA DOMAIN-CONTAINING PROTEIN"/>
    <property type="match status" value="1"/>
</dbReference>
<protein>
    <submittedName>
        <fullName evidence="8">EamA family transporter</fullName>
    </submittedName>
</protein>
<feature type="transmembrane region" description="Helical" evidence="6">
    <location>
        <begin position="73"/>
        <end position="93"/>
    </location>
</feature>
<dbReference type="AlphaFoldDB" id="A0A1Y3TYW7"/>
<comment type="subcellular location">
    <subcellularLocation>
        <location evidence="1">Membrane</location>
        <topology evidence="1">Multi-pass membrane protein</topology>
    </subcellularLocation>
</comment>
<dbReference type="PANTHER" id="PTHR32322">
    <property type="entry name" value="INNER MEMBRANE TRANSPORTER"/>
    <property type="match status" value="1"/>
</dbReference>
<dbReference type="SUPFAM" id="SSF103481">
    <property type="entry name" value="Multidrug resistance efflux transporter EmrE"/>
    <property type="match status" value="2"/>
</dbReference>
<comment type="similarity">
    <text evidence="2">Belongs to the EamA transporter family.</text>
</comment>
<dbReference type="InterPro" id="IPR000620">
    <property type="entry name" value="EamA_dom"/>
</dbReference>
<evidence type="ECO:0000256" key="2">
    <source>
        <dbReference type="ARBA" id="ARBA00007362"/>
    </source>
</evidence>
<name>A0A1Y3TYW7_9ACTN</name>
<evidence type="ECO:0000256" key="1">
    <source>
        <dbReference type="ARBA" id="ARBA00004141"/>
    </source>
</evidence>
<feature type="transmembrane region" description="Helical" evidence="6">
    <location>
        <begin position="42"/>
        <end position="67"/>
    </location>
</feature>
<dbReference type="RefSeq" id="WP_087186891.1">
    <property type="nucleotide sequence ID" value="NZ_NFHO01000011.1"/>
</dbReference>
<keyword evidence="5 6" id="KW-0472">Membrane</keyword>
<gene>
    <name evidence="8" type="ORF">B5G21_08940</name>
</gene>
<dbReference type="InterPro" id="IPR050638">
    <property type="entry name" value="AA-Vitamin_Transporters"/>
</dbReference>
<evidence type="ECO:0000313" key="8">
    <source>
        <dbReference type="EMBL" id="OUN41756.1"/>
    </source>
</evidence>
<evidence type="ECO:0000259" key="7">
    <source>
        <dbReference type="Pfam" id="PF00892"/>
    </source>
</evidence>
<reference evidence="9" key="1">
    <citation type="submission" date="2017-04" db="EMBL/GenBank/DDBJ databases">
        <title>Function of individual gut microbiota members based on whole genome sequencing of pure cultures obtained from chicken caecum.</title>
        <authorList>
            <person name="Medvecky M."/>
            <person name="Cejkova D."/>
            <person name="Polansky O."/>
            <person name="Karasova D."/>
            <person name="Kubasova T."/>
            <person name="Cizek A."/>
            <person name="Rychlik I."/>
        </authorList>
    </citation>
    <scope>NUCLEOTIDE SEQUENCE [LARGE SCALE GENOMIC DNA]</scope>
    <source>
        <strain evidence="9">An70</strain>
    </source>
</reference>
<comment type="caution">
    <text evidence="8">The sequence shown here is derived from an EMBL/GenBank/DDBJ whole genome shotgun (WGS) entry which is preliminary data.</text>
</comment>
<evidence type="ECO:0000256" key="3">
    <source>
        <dbReference type="ARBA" id="ARBA00022692"/>
    </source>
</evidence>
<evidence type="ECO:0000256" key="4">
    <source>
        <dbReference type="ARBA" id="ARBA00022989"/>
    </source>
</evidence>
<dbReference type="EMBL" id="NFHO01000011">
    <property type="protein sequence ID" value="OUN41756.1"/>
    <property type="molecule type" value="Genomic_DNA"/>
</dbReference>
<feature type="transmembrane region" description="Helical" evidence="6">
    <location>
        <begin position="259"/>
        <end position="277"/>
    </location>
</feature>
<feature type="transmembrane region" description="Helical" evidence="6">
    <location>
        <begin position="298"/>
        <end position="329"/>
    </location>
</feature>
<feature type="transmembrane region" description="Helical" evidence="6">
    <location>
        <begin position="171"/>
        <end position="188"/>
    </location>
</feature>
<dbReference type="Pfam" id="PF00892">
    <property type="entry name" value="EamA"/>
    <property type="match status" value="2"/>
</dbReference>
<dbReference type="Proteomes" id="UP000196560">
    <property type="component" value="Unassembled WGS sequence"/>
</dbReference>
<dbReference type="GO" id="GO:0016020">
    <property type="term" value="C:membrane"/>
    <property type="evidence" value="ECO:0007669"/>
    <property type="project" value="UniProtKB-SubCell"/>
</dbReference>
<feature type="domain" description="EamA" evidence="7">
    <location>
        <begin position="199"/>
        <end position="330"/>
    </location>
</feature>
<dbReference type="eggNOG" id="COG0697">
    <property type="taxonomic scope" value="Bacteria"/>
</dbReference>
<evidence type="ECO:0000313" key="9">
    <source>
        <dbReference type="Proteomes" id="UP000196560"/>
    </source>
</evidence>
<proteinExistence type="inferred from homology"/>
<dbReference type="InterPro" id="IPR037185">
    <property type="entry name" value="EmrE-like"/>
</dbReference>
<feature type="transmembrane region" description="Helical" evidence="6">
    <location>
        <begin position="194"/>
        <end position="216"/>
    </location>
</feature>
<evidence type="ECO:0000256" key="6">
    <source>
        <dbReference type="SAM" id="Phobius"/>
    </source>
</evidence>
<feature type="transmembrane region" description="Helical" evidence="6">
    <location>
        <begin position="228"/>
        <end position="247"/>
    </location>
</feature>
<feature type="transmembrane region" description="Helical" evidence="6">
    <location>
        <begin position="113"/>
        <end position="134"/>
    </location>
</feature>
<feature type="transmembrane region" description="Helical" evidence="6">
    <location>
        <begin position="140"/>
        <end position="159"/>
    </location>
</feature>
<sequence>MAAETTETVEEKSVNRFGVDAASRAWRRIRRSRSNAERDRRAVTGVLATLFGGIFWGFSGTCASFLFENYTVDTTWLMCARQIVSGLIFLIVILSRRTDRGNLVRLLTTKRDVAVLVVFSALGVLLNQYGYLMAVRLTNAGTATVLQCLQLVMIMVYSCLRSRRAPRRREFAGVILALAGTYLLATGGNPSNLAIPLEGLTIGLVAAVGAACMSIIPARILPKYGASVVTGSGMLLSGIVTTCLFHPWANMPQLDGMGWGAFFVLAAVGSCLAYSLYMQGVKDIGSMRASLIGTVEPVSAAVTSAVVLGTVFTMPDIAGFACIIVMVFLTA</sequence>
<keyword evidence="3 6" id="KW-0812">Transmembrane</keyword>
<keyword evidence="9" id="KW-1185">Reference proteome</keyword>
<accession>A0A1Y3TYW7</accession>
<evidence type="ECO:0000256" key="5">
    <source>
        <dbReference type="ARBA" id="ARBA00023136"/>
    </source>
</evidence>